<dbReference type="SUPFAM" id="SSF50494">
    <property type="entry name" value="Trypsin-like serine proteases"/>
    <property type="match status" value="1"/>
</dbReference>
<organism evidence="8 9">
    <name type="scientific">Papilio xuthus</name>
    <name type="common">Asian swallowtail butterfly</name>
    <dbReference type="NCBI Taxonomy" id="66420"/>
    <lineage>
        <taxon>Eukaryota</taxon>
        <taxon>Metazoa</taxon>
        <taxon>Ecdysozoa</taxon>
        <taxon>Arthropoda</taxon>
        <taxon>Hexapoda</taxon>
        <taxon>Insecta</taxon>
        <taxon>Pterygota</taxon>
        <taxon>Neoptera</taxon>
        <taxon>Endopterygota</taxon>
        <taxon>Lepidoptera</taxon>
        <taxon>Glossata</taxon>
        <taxon>Ditrysia</taxon>
        <taxon>Papilionoidea</taxon>
        <taxon>Papilionidae</taxon>
        <taxon>Papilioninae</taxon>
        <taxon>Papilio</taxon>
    </lineage>
</organism>
<dbReference type="PROSITE" id="PS50240">
    <property type="entry name" value="TRYPSIN_DOM"/>
    <property type="match status" value="1"/>
</dbReference>
<dbReference type="Pfam" id="PF00089">
    <property type="entry name" value="Trypsin"/>
    <property type="match status" value="1"/>
</dbReference>
<dbReference type="PANTHER" id="PTHR24258">
    <property type="entry name" value="SERINE PROTEASE-RELATED"/>
    <property type="match status" value="1"/>
</dbReference>
<feature type="chain" id="PRO_5008264187" description="Phenoloxidase-activating factor 2" evidence="6">
    <location>
        <begin position="22"/>
        <end position="403"/>
    </location>
</feature>
<accession>A0A194QBB8</accession>
<keyword evidence="9" id="KW-1185">Reference proteome</keyword>
<evidence type="ECO:0000256" key="1">
    <source>
        <dbReference type="ARBA" id="ARBA00004613"/>
    </source>
</evidence>
<gene>
    <name evidence="8" type="ORF">RR46_08082</name>
</gene>
<evidence type="ECO:0000256" key="3">
    <source>
        <dbReference type="ARBA" id="ARBA00023157"/>
    </source>
</evidence>
<dbReference type="GO" id="GO:0006508">
    <property type="term" value="P:proteolysis"/>
    <property type="evidence" value="ECO:0007669"/>
    <property type="project" value="InterPro"/>
</dbReference>
<dbReference type="Gene3D" id="2.40.10.10">
    <property type="entry name" value="Trypsin-like serine proteases"/>
    <property type="match status" value="1"/>
</dbReference>
<dbReference type="InterPro" id="IPR043504">
    <property type="entry name" value="Peptidase_S1_PA_chymotrypsin"/>
</dbReference>
<dbReference type="SMART" id="SM00020">
    <property type="entry name" value="Tryp_SPc"/>
    <property type="match status" value="1"/>
</dbReference>
<evidence type="ECO:0000256" key="4">
    <source>
        <dbReference type="ARBA" id="ARBA00068096"/>
    </source>
</evidence>
<comment type="subcellular location">
    <subcellularLocation>
        <location evidence="1">Secreted</location>
    </subcellularLocation>
</comment>
<feature type="signal peptide" evidence="6">
    <location>
        <begin position="1"/>
        <end position="21"/>
    </location>
</feature>
<evidence type="ECO:0000256" key="6">
    <source>
        <dbReference type="SAM" id="SignalP"/>
    </source>
</evidence>
<evidence type="ECO:0000256" key="5">
    <source>
        <dbReference type="ARBA" id="ARBA00076468"/>
    </source>
</evidence>
<keyword evidence="3" id="KW-1015">Disulfide bond</keyword>
<dbReference type="GO" id="GO:0005576">
    <property type="term" value="C:extracellular region"/>
    <property type="evidence" value="ECO:0007669"/>
    <property type="project" value="UniProtKB-SubCell"/>
</dbReference>
<keyword evidence="2" id="KW-0964">Secreted</keyword>
<dbReference type="InterPro" id="IPR001254">
    <property type="entry name" value="Trypsin_dom"/>
</dbReference>
<dbReference type="STRING" id="66420.A0A194QBB8"/>
<dbReference type="Pfam" id="PF18322">
    <property type="entry name" value="CLIP_1"/>
    <property type="match status" value="1"/>
</dbReference>
<dbReference type="CDD" id="cd00190">
    <property type="entry name" value="Tryp_SPc"/>
    <property type="match status" value="1"/>
</dbReference>
<reference evidence="8 9" key="1">
    <citation type="journal article" date="2015" name="Nat. Commun.">
        <title>Outbred genome sequencing and CRISPR/Cas9 gene editing in butterflies.</title>
        <authorList>
            <person name="Li X."/>
            <person name="Fan D."/>
            <person name="Zhang W."/>
            <person name="Liu G."/>
            <person name="Zhang L."/>
            <person name="Zhao L."/>
            <person name="Fang X."/>
            <person name="Chen L."/>
            <person name="Dong Y."/>
            <person name="Chen Y."/>
            <person name="Ding Y."/>
            <person name="Zhao R."/>
            <person name="Feng M."/>
            <person name="Zhu Y."/>
            <person name="Feng Y."/>
            <person name="Jiang X."/>
            <person name="Zhu D."/>
            <person name="Xiang H."/>
            <person name="Feng X."/>
            <person name="Li S."/>
            <person name="Wang J."/>
            <person name="Zhang G."/>
            <person name="Kronforst M.R."/>
            <person name="Wang W."/>
        </authorList>
    </citation>
    <scope>NUCLEOTIDE SEQUENCE [LARGE SCALE GENOMIC DNA]</scope>
    <source>
        <strain evidence="8">Ya'a_city_454_Px</strain>
        <tissue evidence="8">Whole body</tissue>
    </source>
</reference>
<proteinExistence type="predicted"/>
<dbReference type="GO" id="GO:0004252">
    <property type="term" value="F:serine-type endopeptidase activity"/>
    <property type="evidence" value="ECO:0007669"/>
    <property type="project" value="InterPro"/>
</dbReference>
<dbReference type="PANTHER" id="PTHR24258:SF129">
    <property type="entry name" value="LP15124P-RELATED"/>
    <property type="match status" value="1"/>
</dbReference>
<evidence type="ECO:0000313" key="9">
    <source>
        <dbReference type="Proteomes" id="UP000053268"/>
    </source>
</evidence>
<dbReference type="Proteomes" id="UP000053268">
    <property type="component" value="Unassembled WGS sequence"/>
</dbReference>
<dbReference type="EMBL" id="KQ459249">
    <property type="protein sequence ID" value="KPJ02285.1"/>
    <property type="molecule type" value="Genomic_DNA"/>
</dbReference>
<evidence type="ECO:0000313" key="8">
    <source>
        <dbReference type="EMBL" id="KPJ02285.1"/>
    </source>
</evidence>
<name>A0A194QBB8_PAPXU</name>
<dbReference type="PRINTS" id="PR00722">
    <property type="entry name" value="CHYMOTRYPSIN"/>
</dbReference>
<sequence length="403" mass="44114">MTTKTQEKMLFYFLLLGSTLAYPQVSIKPDVLIDVFGTPPTTKKVPGLEDITVRPTDSTSMFVDSNGDACKCVPYYLCDTNLNAVDAYNETVTGAFKLDIRFGVDECQESVERCCKDPKPPQPPPKPDAKNLKGCGYRNRKGIDFSVTGGSGAEAQFGEFPWVVALLDAVNGRYAGVGVLIHPQVVMTGAHIAYKFQPGALKIRAGEWDTQTNKERLPSQERIVQDIFIHPEFHSKSLRNDLALLLLKEPVDLADHINVICLPTQDELFETSKDCVANGWGKDSFGQKGRYAVILKRVEVNMVRHDTCAAILKSTRLGYNFRLHDSFVCAGGEEGKDTCQGDGGAPLACPIGDDRYKLTGLVAWGIGCGEKGVPAVYVNVSKYRALIDSKMAAWGFDTSANNV</sequence>
<keyword evidence="6" id="KW-0732">Signal</keyword>
<dbReference type="FunFam" id="2.40.10.10:FF:000038">
    <property type="entry name" value="Serine protease"/>
    <property type="match status" value="1"/>
</dbReference>
<evidence type="ECO:0000256" key="2">
    <source>
        <dbReference type="ARBA" id="ARBA00022525"/>
    </source>
</evidence>
<feature type="domain" description="Peptidase S1" evidence="7">
    <location>
        <begin position="147"/>
        <end position="392"/>
    </location>
</feature>
<dbReference type="InterPro" id="IPR041515">
    <property type="entry name" value="PPAF-2-like_Clip"/>
</dbReference>
<dbReference type="InterPro" id="IPR009003">
    <property type="entry name" value="Peptidase_S1_PA"/>
</dbReference>
<evidence type="ECO:0000259" key="7">
    <source>
        <dbReference type="PROSITE" id="PS50240"/>
    </source>
</evidence>
<dbReference type="AlphaFoldDB" id="A0A194QBB8"/>
<dbReference type="InterPro" id="IPR001314">
    <property type="entry name" value="Peptidase_S1A"/>
</dbReference>
<protein>
    <recommendedName>
        <fullName evidence="4">Phenoloxidase-activating factor 2</fullName>
    </recommendedName>
    <alternativeName>
        <fullName evidence="5">Prophenoloxidase-activating factor II</fullName>
    </alternativeName>
</protein>